<dbReference type="HOGENOM" id="CLU_1687111_0_0_1"/>
<accession>Q7RWV0</accession>
<dbReference type="AlphaFoldDB" id="Q7RWV0"/>
<proteinExistence type="predicted"/>
<dbReference type="RefSeq" id="XP_956196.1">
    <property type="nucleotide sequence ID" value="XM_951103.1"/>
</dbReference>
<dbReference type="Proteomes" id="UP000001805">
    <property type="component" value="Chromosome 3, Linkage Group III"/>
</dbReference>
<gene>
    <name evidence="1" type="ORF">NCU00143</name>
</gene>
<dbReference type="OrthoDB" id="3542681at2759"/>
<dbReference type="InParanoid" id="Q7RWV0"/>
<sequence>MGSIIFERKDLTARVADDERVTDENSNSDAEVLGSSNRQIHRLQGGIHVAALKESYIRLLRPGRLSGCLAGRSSALRHLQRSIVPSAQRASNGSTVITKIGQELEKPHCGFQNQEIGESEECNAAVDRATGRLEWSRVERISCYSEHADGVGWIFF</sequence>
<evidence type="ECO:0000313" key="1">
    <source>
        <dbReference type="EMBL" id="EAA26960.1"/>
    </source>
</evidence>
<dbReference type="EMBL" id="CM002238">
    <property type="protein sequence ID" value="EAA26960.1"/>
    <property type="molecule type" value="Genomic_DNA"/>
</dbReference>
<dbReference type="KEGG" id="ncr:NCU00143"/>
<dbReference type="GeneID" id="3872334"/>
<keyword evidence="2" id="KW-1185">Reference proteome</keyword>
<evidence type="ECO:0000313" key="2">
    <source>
        <dbReference type="Proteomes" id="UP000001805"/>
    </source>
</evidence>
<reference evidence="1 2" key="1">
    <citation type="journal article" date="2003" name="Nature">
        <title>The genome sequence of the filamentous fungus Neurospora crassa.</title>
        <authorList>
            <person name="Galagan J.E."/>
            <person name="Calvo S.E."/>
            <person name="Borkovich K.A."/>
            <person name="Selker E.U."/>
            <person name="Read N.D."/>
            <person name="Jaffe D."/>
            <person name="FitzHugh W."/>
            <person name="Ma L.J."/>
            <person name="Smirnov S."/>
            <person name="Purcell S."/>
            <person name="Rehman B."/>
            <person name="Elkins T."/>
            <person name="Engels R."/>
            <person name="Wang S."/>
            <person name="Nielsen C.B."/>
            <person name="Butler J."/>
            <person name="Endrizzi M."/>
            <person name="Qui D."/>
            <person name="Ianakiev P."/>
            <person name="Bell-Pedersen D."/>
            <person name="Nelson M.A."/>
            <person name="Werner-Washburne M."/>
            <person name="Selitrennikoff C.P."/>
            <person name="Kinsey J.A."/>
            <person name="Braun E.L."/>
            <person name="Zelter A."/>
            <person name="Schulte U."/>
            <person name="Kothe G.O."/>
            <person name="Jedd G."/>
            <person name="Mewes W."/>
            <person name="Staben C."/>
            <person name="Marcotte E."/>
            <person name="Greenberg D."/>
            <person name="Roy A."/>
            <person name="Foley K."/>
            <person name="Naylor J."/>
            <person name="Stange-Thomann N."/>
            <person name="Barrett R."/>
            <person name="Gnerre S."/>
            <person name="Kamal M."/>
            <person name="Kamvysselis M."/>
            <person name="Mauceli E."/>
            <person name="Bielke C."/>
            <person name="Rudd S."/>
            <person name="Frishman D."/>
            <person name="Krystofova S."/>
            <person name="Rasmussen C."/>
            <person name="Metzenberg R.L."/>
            <person name="Perkins D.D."/>
            <person name="Kroken S."/>
            <person name="Cogoni C."/>
            <person name="Macino G."/>
            <person name="Catcheside D."/>
            <person name="Li W."/>
            <person name="Pratt R.J."/>
            <person name="Osmani S.A."/>
            <person name="DeSouza C.P."/>
            <person name="Glass L."/>
            <person name="Orbach M.J."/>
            <person name="Berglund J.A."/>
            <person name="Voelker R."/>
            <person name="Yarden O."/>
            <person name="Plamann M."/>
            <person name="Seiler S."/>
            <person name="Dunlap J."/>
            <person name="Radford A."/>
            <person name="Aramayo R."/>
            <person name="Natvig D.O."/>
            <person name="Alex L.A."/>
            <person name="Mannhaupt G."/>
            <person name="Ebbole D.J."/>
            <person name="Freitag M."/>
            <person name="Paulsen I."/>
            <person name="Sachs M.S."/>
            <person name="Lander E.S."/>
            <person name="Nusbaum C."/>
            <person name="Birren B."/>
        </authorList>
    </citation>
    <scope>NUCLEOTIDE SEQUENCE [LARGE SCALE GENOMIC DNA]</scope>
    <source>
        <strain evidence="2">ATCC 24698 / 74-OR23-1A / CBS 708.71 / DSM 1257 / FGSC 987</strain>
    </source>
</reference>
<organism evidence="1 2">
    <name type="scientific">Neurospora crassa (strain ATCC 24698 / 74-OR23-1A / CBS 708.71 / DSM 1257 / FGSC 987)</name>
    <dbReference type="NCBI Taxonomy" id="367110"/>
    <lineage>
        <taxon>Eukaryota</taxon>
        <taxon>Fungi</taxon>
        <taxon>Dikarya</taxon>
        <taxon>Ascomycota</taxon>
        <taxon>Pezizomycotina</taxon>
        <taxon>Sordariomycetes</taxon>
        <taxon>Sordariomycetidae</taxon>
        <taxon>Sordariales</taxon>
        <taxon>Sordariaceae</taxon>
        <taxon>Neurospora</taxon>
    </lineage>
</organism>
<protein>
    <submittedName>
        <fullName evidence="1">Uncharacterized protein</fullName>
    </submittedName>
</protein>
<dbReference type="PaxDb" id="5141-EFNCRP00000000470"/>
<dbReference type="VEuPathDB" id="FungiDB:NCU00143"/>
<name>Q7RWV0_NEUCR</name>